<evidence type="ECO:0000313" key="1">
    <source>
        <dbReference type="EMBL" id="ART30782.1"/>
    </source>
</evidence>
<gene>
    <name evidence="1" type="ORF">AEK19_MT0526</name>
</gene>
<organism evidence="1">
    <name type="scientific">Utricularia reniformis</name>
    <dbReference type="NCBI Taxonomy" id="192314"/>
    <lineage>
        <taxon>Eukaryota</taxon>
        <taxon>Viridiplantae</taxon>
        <taxon>Streptophyta</taxon>
        <taxon>Embryophyta</taxon>
        <taxon>Tracheophyta</taxon>
        <taxon>Spermatophyta</taxon>
        <taxon>Magnoliopsida</taxon>
        <taxon>eudicotyledons</taxon>
        <taxon>Gunneridae</taxon>
        <taxon>Pentapetalae</taxon>
        <taxon>asterids</taxon>
        <taxon>lamiids</taxon>
        <taxon>Lamiales</taxon>
        <taxon>Lentibulariaceae</taxon>
        <taxon>Utricularia</taxon>
    </lineage>
</organism>
<dbReference type="EMBL" id="KY774314">
    <property type="protein sequence ID" value="ART30782.1"/>
    <property type="molecule type" value="Genomic_DNA"/>
</dbReference>
<reference evidence="1" key="1">
    <citation type="submission" date="2017-03" db="EMBL/GenBank/DDBJ databases">
        <title>The mitochondrial genome of the carnivorous plant Utricularia reniformis (Lentibulariaceae): structure, comparative analysis and evolutionary landmarks.</title>
        <authorList>
            <person name="Silva S.R."/>
            <person name="Alvarenga D.O."/>
            <person name="Michael T.P."/>
            <person name="Miranda V.F.O."/>
            <person name="Varani A.M."/>
        </authorList>
    </citation>
    <scope>NUCLEOTIDE SEQUENCE</scope>
</reference>
<dbReference type="AlphaFoldDB" id="A0A1Y0B019"/>
<geneLocation type="mitochondrion" evidence="1"/>
<keyword evidence="1" id="KW-0496">Mitochondrion</keyword>
<sequence>MTQFPFLLAAVNPSYLPSLLSLIQSLHWLVFDHPFALGQGSLPGNPIPERDRIILFF</sequence>
<protein>
    <submittedName>
        <fullName evidence="1">Uncharacterized protein</fullName>
    </submittedName>
</protein>
<accession>A0A1Y0B019</accession>
<name>A0A1Y0B019_9LAMI</name>
<proteinExistence type="predicted"/>